<name>A0A9N9NTQ0_9GLOM</name>
<feature type="domain" description="HAT C-terminal dimerisation" evidence="1">
    <location>
        <begin position="46"/>
        <end position="92"/>
    </location>
</feature>
<dbReference type="SUPFAM" id="SSF53098">
    <property type="entry name" value="Ribonuclease H-like"/>
    <property type="match status" value="1"/>
</dbReference>
<organism evidence="2 3">
    <name type="scientific">Dentiscutata erythropus</name>
    <dbReference type="NCBI Taxonomy" id="1348616"/>
    <lineage>
        <taxon>Eukaryota</taxon>
        <taxon>Fungi</taxon>
        <taxon>Fungi incertae sedis</taxon>
        <taxon>Mucoromycota</taxon>
        <taxon>Glomeromycotina</taxon>
        <taxon>Glomeromycetes</taxon>
        <taxon>Diversisporales</taxon>
        <taxon>Gigasporaceae</taxon>
        <taxon>Dentiscutata</taxon>
    </lineage>
</organism>
<dbReference type="InterPro" id="IPR008906">
    <property type="entry name" value="HATC_C_dom"/>
</dbReference>
<evidence type="ECO:0000259" key="1">
    <source>
        <dbReference type="Pfam" id="PF05699"/>
    </source>
</evidence>
<proteinExistence type="predicted"/>
<accession>A0A9N9NTQ0</accession>
<dbReference type="EMBL" id="CAJVPY010019191">
    <property type="protein sequence ID" value="CAG8770546.1"/>
    <property type="molecule type" value="Genomic_DNA"/>
</dbReference>
<evidence type="ECO:0000313" key="2">
    <source>
        <dbReference type="EMBL" id="CAG8770546.1"/>
    </source>
</evidence>
<dbReference type="Proteomes" id="UP000789405">
    <property type="component" value="Unassembled WGS sequence"/>
</dbReference>
<protein>
    <submittedName>
        <fullName evidence="2">20208_t:CDS:1</fullName>
    </submittedName>
</protein>
<feature type="non-terminal residue" evidence="2">
    <location>
        <position position="101"/>
    </location>
</feature>
<comment type="caution">
    <text evidence="2">The sequence shown here is derived from an EMBL/GenBank/DDBJ whole genome shotgun (WGS) entry which is preliminary data.</text>
</comment>
<dbReference type="InterPro" id="IPR012337">
    <property type="entry name" value="RNaseH-like_sf"/>
</dbReference>
<dbReference type="OrthoDB" id="2435691at2759"/>
<sequence length="101" mass="11571">IDQEMINTENNVLIFKNHADDFFEYVARQTQITKKDPLCEVRRYLAIARDFLTIPATSVISEQMFSCADRIIDDSCVLLGANMIAVLICQRNRLDIAKKFG</sequence>
<reference evidence="2" key="1">
    <citation type="submission" date="2021-06" db="EMBL/GenBank/DDBJ databases">
        <authorList>
            <person name="Kallberg Y."/>
            <person name="Tangrot J."/>
            <person name="Rosling A."/>
        </authorList>
    </citation>
    <scope>NUCLEOTIDE SEQUENCE</scope>
    <source>
        <strain evidence="2">MA453B</strain>
    </source>
</reference>
<dbReference type="GO" id="GO:0046983">
    <property type="term" value="F:protein dimerization activity"/>
    <property type="evidence" value="ECO:0007669"/>
    <property type="project" value="InterPro"/>
</dbReference>
<gene>
    <name evidence="2" type="ORF">DERYTH_LOCUS18644</name>
</gene>
<dbReference type="Pfam" id="PF05699">
    <property type="entry name" value="Dimer_Tnp_hAT"/>
    <property type="match status" value="1"/>
</dbReference>
<keyword evidence="3" id="KW-1185">Reference proteome</keyword>
<dbReference type="AlphaFoldDB" id="A0A9N9NTQ0"/>
<evidence type="ECO:0000313" key="3">
    <source>
        <dbReference type="Proteomes" id="UP000789405"/>
    </source>
</evidence>